<keyword evidence="3" id="KW-1185">Reference proteome</keyword>
<feature type="compositionally biased region" description="Low complexity" evidence="1">
    <location>
        <begin position="87"/>
        <end position="96"/>
    </location>
</feature>
<proteinExistence type="predicted"/>
<dbReference type="GO" id="GO:0016020">
    <property type="term" value="C:membrane"/>
    <property type="evidence" value="ECO:0007669"/>
    <property type="project" value="InterPro"/>
</dbReference>
<dbReference type="SUPFAM" id="SSF74653">
    <property type="entry name" value="TolA/TonB C-terminal domain"/>
    <property type="match status" value="1"/>
</dbReference>
<reference evidence="2 3" key="1">
    <citation type="submission" date="2018-11" db="EMBL/GenBank/DDBJ databases">
        <title>Genomic Encyclopedia of Type Strains, Phase IV (KMG-IV): sequencing the most valuable type-strain genomes for metagenomic binning, comparative biology and taxonomic classification.</title>
        <authorList>
            <person name="Goeker M."/>
        </authorList>
    </citation>
    <scope>NUCLEOTIDE SEQUENCE [LARGE SCALE GENOMIC DNA]</scope>
    <source>
        <strain evidence="2 3">DSM 21945</strain>
    </source>
</reference>
<accession>A0A3N1PKN2</accession>
<dbReference type="STRING" id="584787.GCA_001247655_00407"/>
<gene>
    <name evidence="2" type="ORF">EDC28_10320</name>
</gene>
<name>A0A3N1PKN2_9GAMM</name>
<dbReference type="EMBL" id="RJUL01000003">
    <property type="protein sequence ID" value="ROQ28428.1"/>
    <property type="molecule type" value="Genomic_DNA"/>
</dbReference>
<organism evidence="2 3">
    <name type="scientific">Gallaecimonas pentaromativorans</name>
    <dbReference type="NCBI Taxonomy" id="584787"/>
    <lineage>
        <taxon>Bacteria</taxon>
        <taxon>Pseudomonadati</taxon>
        <taxon>Pseudomonadota</taxon>
        <taxon>Gammaproteobacteria</taxon>
        <taxon>Enterobacterales</taxon>
        <taxon>Gallaecimonadaceae</taxon>
        <taxon>Gallaecimonas</taxon>
    </lineage>
</organism>
<feature type="compositionally biased region" description="Basic and acidic residues" evidence="1">
    <location>
        <begin position="67"/>
        <end position="86"/>
    </location>
</feature>
<dbReference type="Pfam" id="PF06519">
    <property type="entry name" value="TolA"/>
    <property type="match status" value="1"/>
</dbReference>
<evidence type="ECO:0000256" key="1">
    <source>
        <dbReference type="SAM" id="MobiDB-lite"/>
    </source>
</evidence>
<evidence type="ECO:0000313" key="3">
    <source>
        <dbReference type="Proteomes" id="UP000268033"/>
    </source>
</evidence>
<evidence type="ECO:0000313" key="2">
    <source>
        <dbReference type="EMBL" id="ROQ28428.1"/>
    </source>
</evidence>
<dbReference type="GO" id="GO:0051301">
    <property type="term" value="P:cell division"/>
    <property type="evidence" value="ECO:0007669"/>
    <property type="project" value="UniProtKB-KW"/>
</dbReference>
<dbReference type="RefSeq" id="WP_123420949.1">
    <property type="nucleotide sequence ID" value="NZ_RJUL01000003.1"/>
</dbReference>
<dbReference type="AlphaFoldDB" id="A0A3N1PKN2"/>
<keyword evidence="2" id="KW-0131">Cell cycle</keyword>
<feature type="compositionally biased region" description="Basic and acidic residues" evidence="1">
    <location>
        <begin position="97"/>
        <end position="206"/>
    </location>
</feature>
<dbReference type="GO" id="GO:0019534">
    <property type="term" value="F:toxin transmembrane transporter activity"/>
    <property type="evidence" value="ECO:0007669"/>
    <property type="project" value="InterPro"/>
</dbReference>
<dbReference type="InterPro" id="IPR014161">
    <property type="entry name" value="Tol-Pal_TolA"/>
</dbReference>
<dbReference type="NCBIfam" id="TIGR02794">
    <property type="entry name" value="tolA_full"/>
    <property type="match status" value="1"/>
</dbReference>
<feature type="region of interest" description="Disordered" evidence="1">
    <location>
        <begin position="65"/>
        <end position="209"/>
    </location>
</feature>
<keyword evidence="2" id="KW-0132">Cell division</keyword>
<dbReference type="Proteomes" id="UP000268033">
    <property type="component" value="Unassembled WGS sequence"/>
</dbReference>
<dbReference type="Gene3D" id="3.30.1150.10">
    <property type="match status" value="1"/>
</dbReference>
<sequence>MRNEGMGLPAGLSIGLHALILALLGLSLDFSKTPEMPQPQGEPITAKAVDSAVVEQQVKRIKAAQAAERKAEVDRQQKLEAERQAEQQRIAQLKQQRVQEEQARVEAQKQAQEAKRIQQQEQQKAKELEIARQKKLEEKKQADAAAKAAEEKRQKEEAAAKAAEEKRKKEEAERKRKEEEARKKAEAEKKRQAEEAKRKAEQEKLLADQMAQEAAQRSAARQKQVLSELQKYQALIKDAIDRNVIRDDSMRGKEAKVAVQLAPSGLVLDVRYLSGDKALYDAVQRALWKIQTLPVSKDPDVFAQMKNLNITYRPEF</sequence>
<protein>
    <submittedName>
        <fullName evidence="2">Cell division and transport-associated protein TolA</fullName>
    </submittedName>
</protein>
<comment type="caution">
    <text evidence="2">The sequence shown here is derived from an EMBL/GenBank/DDBJ whole genome shotgun (WGS) entry which is preliminary data.</text>
</comment>
<dbReference type="GO" id="GO:0043213">
    <property type="term" value="P:bacteriocin transport"/>
    <property type="evidence" value="ECO:0007669"/>
    <property type="project" value="InterPro"/>
</dbReference>